<protein>
    <submittedName>
        <fullName evidence="2">Uncharacterized protein</fullName>
    </submittedName>
</protein>
<dbReference type="EMBL" id="JAJFAZ020000004">
    <property type="protein sequence ID" value="KAI5333789.1"/>
    <property type="molecule type" value="Genomic_DNA"/>
</dbReference>
<dbReference type="AlphaFoldDB" id="A0AAD4Z5Z8"/>
<gene>
    <name evidence="2" type="ORF">L3X38_023921</name>
</gene>
<accession>A0AAD4Z5Z8</accession>
<name>A0AAD4Z5Z8_PRUDU</name>
<evidence type="ECO:0000313" key="2">
    <source>
        <dbReference type="EMBL" id="KAI5333789.1"/>
    </source>
</evidence>
<evidence type="ECO:0000256" key="1">
    <source>
        <dbReference type="SAM" id="MobiDB-lite"/>
    </source>
</evidence>
<reference evidence="2 3" key="1">
    <citation type="journal article" date="2022" name="G3 (Bethesda)">
        <title>Whole-genome sequence and methylome profiling of the almond [Prunus dulcis (Mill.) D.A. Webb] cultivar 'Nonpareil'.</title>
        <authorList>
            <person name="D'Amico-Willman K.M."/>
            <person name="Ouma W.Z."/>
            <person name="Meulia T."/>
            <person name="Sideli G.M."/>
            <person name="Gradziel T.M."/>
            <person name="Fresnedo-Ramirez J."/>
        </authorList>
    </citation>
    <scope>NUCLEOTIDE SEQUENCE [LARGE SCALE GENOMIC DNA]</scope>
    <source>
        <strain evidence="2">Clone GOH B32 T37-40</strain>
    </source>
</reference>
<sequence>MVEALVCTHDWLRADEFNLYKEPTDEEIAFYKELNDIQAMATKAQGGNAQVSTSTSILPPPTPSHL</sequence>
<proteinExistence type="predicted"/>
<evidence type="ECO:0000313" key="3">
    <source>
        <dbReference type="Proteomes" id="UP001054821"/>
    </source>
</evidence>
<comment type="caution">
    <text evidence="2">The sequence shown here is derived from an EMBL/GenBank/DDBJ whole genome shotgun (WGS) entry which is preliminary data.</text>
</comment>
<feature type="region of interest" description="Disordered" evidence="1">
    <location>
        <begin position="45"/>
        <end position="66"/>
    </location>
</feature>
<organism evidence="2 3">
    <name type="scientific">Prunus dulcis</name>
    <name type="common">Almond</name>
    <name type="synonym">Amygdalus dulcis</name>
    <dbReference type="NCBI Taxonomy" id="3755"/>
    <lineage>
        <taxon>Eukaryota</taxon>
        <taxon>Viridiplantae</taxon>
        <taxon>Streptophyta</taxon>
        <taxon>Embryophyta</taxon>
        <taxon>Tracheophyta</taxon>
        <taxon>Spermatophyta</taxon>
        <taxon>Magnoliopsida</taxon>
        <taxon>eudicotyledons</taxon>
        <taxon>Gunneridae</taxon>
        <taxon>Pentapetalae</taxon>
        <taxon>rosids</taxon>
        <taxon>fabids</taxon>
        <taxon>Rosales</taxon>
        <taxon>Rosaceae</taxon>
        <taxon>Amygdaloideae</taxon>
        <taxon>Amygdaleae</taxon>
        <taxon>Prunus</taxon>
    </lineage>
</organism>
<keyword evidence="3" id="KW-1185">Reference proteome</keyword>
<dbReference type="Proteomes" id="UP001054821">
    <property type="component" value="Chromosome 4"/>
</dbReference>